<keyword evidence="1" id="KW-0677">Repeat</keyword>
<name>A0ABP0XAU7_9BRYO</name>
<evidence type="ECO:0000259" key="4">
    <source>
        <dbReference type="SMART" id="SM00322"/>
    </source>
</evidence>
<dbReference type="InterPro" id="IPR004087">
    <property type="entry name" value="KH_dom"/>
</dbReference>
<feature type="compositionally biased region" description="Low complexity" evidence="3">
    <location>
        <begin position="99"/>
        <end position="110"/>
    </location>
</feature>
<dbReference type="SUPFAM" id="SSF54791">
    <property type="entry name" value="Eukaryotic type KH-domain (KH-domain type I)"/>
    <property type="match status" value="3"/>
</dbReference>
<feature type="compositionally biased region" description="Low complexity" evidence="3">
    <location>
        <begin position="353"/>
        <end position="374"/>
    </location>
</feature>
<keyword evidence="6" id="KW-1185">Reference proteome</keyword>
<dbReference type="CDD" id="cd22459">
    <property type="entry name" value="KH-I_PEPPER_rpt1_like"/>
    <property type="match status" value="1"/>
</dbReference>
<feature type="region of interest" description="Disordered" evidence="3">
    <location>
        <begin position="353"/>
        <end position="420"/>
    </location>
</feature>
<feature type="domain" description="K Homology" evidence="4">
    <location>
        <begin position="255"/>
        <end position="330"/>
    </location>
</feature>
<feature type="domain" description="K Homology" evidence="4">
    <location>
        <begin position="436"/>
        <end position="506"/>
    </location>
</feature>
<feature type="region of interest" description="Disordered" evidence="3">
    <location>
        <begin position="1"/>
        <end position="25"/>
    </location>
</feature>
<evidence type="ECO:0000256" key="3">
    <source>
        <dbReference type="SAM" id="MobiDB-lite"/>
    </source>
</evidence>
<dbReference type="PANTHER" id="PTHR10288">
    <property type="entry name" value="KH DOMAIN CONTAINING RNA BINDING PROTEIN"/>
    <property type="match status" value="1"/>
</dbReference>
<dbReference type="PROSITE" id="PS50084">
    <property type="entry name" value="KH_TYPE_1"/>
    <property type="match status" value="3"/>
</dbReference>
<dbReference type="InterPro" id="IPR036612">
    <property type="entry name" value="KH_dom_type_1_sf"/>
</dbReference>
<proteinExistence type="predicted"/>
<feature type="region of interest" description="Disordered" evidence="3">
    <location>
        <begin position="86"/>
        <end position="110"/>
    </location>
</feature>
<dbReference type="Proteomes" id="UP001497444">
    <property type="component" value="Chromosome 7"/>
</dbReference>
<dbReference type="CDD" id="cd22461">
    <property type="entry name" value="KH-I_PEPPER_like_rpt3"/>
    <property type="match status" value="1"/>
</dbReference>
<evidence type="ECO:0000256" key="1">
    <source>
        <dbReference type="ARBA" id="ARBA00022737"/>
    </source>
</evidence>
<organism evidence="5 6">
    <name type="scientific">Sphagnum jensenii</name>
    <dbReference type="NCBI Taxonomy" id="128206"/>
    <lineage>
        <taxon>Eukaryota</taxon>
        <taxon>Viridiplantae</taxon>
        <taxon>Streptophyta</taxon>
        <taxon>Embryophyta</taxon>
        <taxon>Bryophyta</taxon>
        <taxon>Sphagnophytina</taxon>
        <taxon>Sphagnopsida</taxon>
        <taxon>Sphagnales</taxon>
        <taxon>Sphagnaceae</taxon>
        <taxon>Sphagnum</taxon>
    </lineage>
</organism>
<feature type="region of interest" description="Disordered" evidence="3">
    <location>
        <begin position="123"/>
        <end position="158"/>
    </location>
</feature>
<accession>A0ABP0XAU7</accession>
<dbReference type="SMART" id="SM00322">
    <property type="entry name" value="KH"/>
    <property type="match status" value="3"/>
</dbReference>
<protein>
    <recommendedName>
        <fullName evidence="4">K Homology domain-containing protein</fullName>
    </recommendedName>
</protein>
<keyword evidence="2" id="KW-0694">RNA-binding</keyword>
<feature type="domain" description="K Homology" evidence="4">
    <location>
        <begin position="161"/>
        <end position="234"/>
    </location>
</feature>
<gene>
    <name evidence="5" type="ORF">CSSPJE1EN1_LOCUS21682</name>
</gene>
<dbReference type="InterPro" id="IPR004088">
    <property type="entry name" value="KH_dom_type_1"/>
</dbReference>
<feature type="compositionally biased region" description="Low complexity" evidence="3">
    <location>
        <begin position="1"/>
        <end position="16"/>
    </location>
</feature>
<evidence type="ECO:0000256" key="2">
    <source>
        <dbReference type="PROSITE-ProRule" id="PRU00117"/>
    </source>
</evidence>
<reference evidence="5" key="1">
    <citation type="submission" date="2024-02" db="EMBL/GenBank/DDBJ databases">
        <authorList>
            <consortium name="ELIXIR-Norway"/>
            <consortium name="Elixir Norway"/>
        </authorList>
    </citation>
    <scope>NUCLEOTIDE SEQUENCE</scope>
</reference>
<dbReference type="Gene3D" id="3.30.1370.10">
    <property type="entry name" value="K Homology domain, type 1"/>
    <property type="match status" value="1"/>
</dbReference>
<evidence type="ECO:0000313" key="6">
    <source>
        <dbReference type="Proteomes" id="UP001497444"/>
    </source>
</evidence>
<dbReference type="CDD" id="cd22460">
    <property type="entry name" value="KH-I_PEPPER_rpt2_like"/>
    <property type="match status" value="1"/>
</dbReference>
<evidence type="ECO:0000313" key="5">
    <source>
        <dbReference type="EMBL" id="CAK9276204.1"/>
    </source>
</evidence>
<feature type="compositionally biased region" description="Basic and acidic residues" evidence="3">
    <location>
        <begin position="141"/>
        <end position="156"/>
    </location>
</feature>
<dbReference type="Gene3D" id="3.30.310.210">
    <property type="match status" value="1"/>
</dbReference>
<dbReference type="EMBL" id="OZ020102">
    <property type="protein sequence ID" value="CAK9276204.1"/>
    <property type="molecule type" value="Genomic_DNA"/>
</dbReference>
<sequence length="557" mass="60710">MEEVAVPAAVAAADAVPAEEEQQQDVEFHQGAEELQLQELQFQQEQQQPELVVDEPENVQLEVSSQEKVEEFLQGDDVQQQVVVQTVGEEVHHEEEGTGLEVQQPEEQQPEGVIAPAALLSQEQQQEEEVQQKDGGISVSQKRDRDEQEKEADKKWSGWPGDNAFRLMVPVQKVGGIIGRKGEFVKKMCEDTRSRIKILEGVPGTPERIVLVSAREEPDAIISPAMEGLLRVHRRIIEGTEPETTTDGEIAGGGGPVASRLLVAATQAGSLIGRQGATIKSIQDASGATVRVLPPEDLPLCALSDDRVVEIQGEARLVQRAMEMVVSHLRKFLVDRSVLTLFELNRAMTSQQQQSAPSAWQPSNTGMQHQQQQQAPSYASTNDTAYYPQPAADLSQHHQQQQQDHMHQHHHHGVSMYGRDPSMTSVAAPPPTPVITQVTQHMQIPLSYADAVIGTAGANISYMRHTSGATITIQETRGVPGEMTVEIHGSASQVQTAQQLVQNFMSGATGAPQAAYSNAVDTSYSSYPTQASMYPTNPATGPTTAAYASHYNTSYGY</sequence>
<feature type="compositionally biased region" description="Polar residues" evidence="3">
    <location>
        <begin position="375"/>
        <end position="384"/>
    </location>
</feature>
<dbReference type="Pfam" id="PF00013">
    <property type="entry name" value="KH_1"/>
    <property type="match status" value="3"/>
</dbReference>